<evidence type="ECO:0000259" key="1">
    <source>
        <dbReference type="Pfam" id="PF07561"/>
    </source>
</evidence>
<dbReference type="Pfam" id="PF07561">
    <property type="entry name" value="DUF1540"/>
    <property type="match status" value="1"/>
</dbReference>
<keyword evidence="3" id="KW-1185">Reference proteome</keyword>
<dbReference type="AlphaFoldDB" id="A0A366XUD6"/>
<reference evidence="2 3" key="1">
    <citation type="submission" date="2018-07" db="EMBL/GenBank/DDBJ databases">
        <title>Lottiidibacillus patelloidae gen. nov., sp. nov., isolated from the intestinal tract of a marine limpet and the reclassification of B. taeanensis BH030017T, B. algicola KMM 3737T and B. hwajinpoensis SW-72T as genus Lottiidibacillus.</title>
        <authorList>
            <person name="Liu R."/>
            <person name="Huang Z."/>
        </authorList>
    </citation>
    <scope>NUCLEOTIDE SEQUENCE [LARGE SCALE GENOMIC DNA]</scope>
    <source>
        <strain evidence="2 3">BH030017</strain>
    </source>
</reference>
<dbReference type="InterPro" id="IPR011437">
    <property type="entry name" value="DUF1540"/>
</dbReference>
<evidence type="ECO:0000313" key="3">
    <source>
        <dbReference type="Proteomes" id="UP000253314"/>
    </source>
</evidence>
<name>A0A366XUD6_9BACI</name>
<evidence type="ECO:0000313" key="2">
    <source>
        <dbReference type="EMBL" id="RBW69178.1"/>
    </source>
</evidence>
<proteinExistence type="predicted"/>
<dbReference type="OrthoDB" id="1681234at2"/>
<comment type="caution">
    <text evidence="2">The sequence shown here is derived from an EMBL/GenBank/DDBJ whole genome shotgun (WGS) entry which is preliminary data.</text>
</comment>
<dbReference type="EMBL" id="QOCW01000012">
    <property type="protein sequence ID" value="RBW69178.1"/>
    <property type="molecule type" value="Genomic_DNA"/>
</dbReference>
<sequence length="68" mass="7681">MPNVEVSCSISNCAYNVDARLCGAEKIMIDMDQHANFHTEFSGELGREHVDEARKSEETCCKTFKPKK</sequence>
<protein>
    <submittedName>
        <fullName evidence="2">DUF1540 domain-containing protein</fullName>
    </submittedName>
</protein>
<organism evidence="2 3">
    <name type="scientific">Bacillus taeanensis</name>
    <dbReference type="NCBI Taxonomy" id="273032"/>
    <lineage>
        <taxon>Bacteria</taxon>
        <taxon>Bacillati</taxon>
        <taxon>Bacillota</taxon>
        <taxon>Bacilli</taxon>
        <taxon>Bacillales</taxon>
        <taxon>Bacillaceae</taxon>
        <taxon>Bacillus</taxon>
    </lineage>
</organism>
<gene>
    <name evidence="2" type="ORF">DS031_12385</name>
</gene>
<dbReference type="RefSeq" id="WP_113806385.1">
    <property type="nucleotide sequence ID" value="NZ_QOCW01000012.1"/>
</dbReference>
<feature type="domain" description="DUF1540" evidence="1">
    <location>
        <begin position="6"/>
        <end position="64"/>
    </location>
</feature>
<dbReference type="Proteomes" id="UP000253314">
    <property type="component" value="Unassembled WGS sequence"/>
</dbReference>
<accession>A0A366XUD6</accession>